<dbReference type="AlphaFoldDB" id="A0AAU8JH17"/>
<evidence type="ECO:0008006" key="2">
    <source>
        <dbReference type="Google" id="ProtNLM"/>
    </source>
</evidence>
<reference evidence="1" key="1">
    <citation type="submission" date="2024-07" db="EMBL/GenBank/DDBJ databases">
        <authorList>
            <person name="Kim Y.J."/>
            <person name="Jeong J.Y."/>
        </authorList>
    </citation>
    <scope>NUCLEOTIDE SEQUENCE</scope>
    <source>
        <strain evidence="1">GIHE-MW2</strain>
    </source>
</reference>
<evidence type="ECO:0000313" key="1">
    <source>
        <dbReference type="EMBL" id="XCM38503.1"/>
    </source>
</evidence>
<sequence>MIFFDSNIWLYRFLFDPDGDNSEEIRKHNIASNLTNSDSILISTQVINEVSAVLIKKAKISEIQLKKIIQ</sequence>
<dbReference type="RefSeq" id="WP_354635838.1">
    <property type="nucleotide sequence ID" value="NZ_CP159837.1"/>
</dbReference>
<organism evidence="1">
    <name type="scientific">Planktothricoides raciborskii GIHE-MW2</name>
    <dbReference type="NCBI Taxonomy" id="2792601"/>
    <lineage>
        <taxon>Bacteria</taxon>
        <taxon>Bacillati</taxon>
        <taxon>Cyanobacteriota</taxon>
        <taxon>Cyanophyceae</taxon>
        <taxon>Oscillatoriophycideae</taxon>
        <taxon>Oscillatoriales</taxon>
        <taxon>Oscillatoriaceae</taxon>
        <taxon>Planktothricoides</taxon>
    </lineage>
</organism>
<dbReference type="Gene3D" id="3.40.50.1010">
    <property type="entry name" value="5'-nuclease"/>
    <property type="match status" value="1"/>
</dbReference>
<dbReference type="InterPro" id="IPR029060">
    <property type="entry name" value="PIN-like_dom_sf"/>
</dbReference>
<dbReference type="EMBL" id="CP159837">
    <property type="protein sequence ID" value="XCM38503.1"/>
    <property type="molecule type" value="Genomic_DNA"/>
</dbReference>
<dbReference type="SUPFAM" id="SSF88723">
    <property type="entry name" value="PIN domain-like"/>
    <property type="match status" value="1"/>
</dbReference>
<gene>
    <name evidence="1" type="ORF">ABWT76_001356</name>
</gene>
<name>A0AAU8JH17_9CYAN</name>
<accession>A0AAU8JH17</accession>
<protein>
    <recommendedName>
        <fullName evidence="2">PIN domain-containing protein</fullName>
    </recommendedName>
</protein>
<proteinExistence type="predicted"/>